<dbReference type="Proteomes" id="UP000007801">
    <property type="component" value="Unassembled WGS sequence"/>
</dbReference>
<keyword evidence="2" id="KW-0732">Signal</keyword>
<dbReference type="AlphaFoldDB" id="A0A0P9BX25"/>
<evidence type="ECO:0000313" key="4">
    <source>
        <dbReference type="Proteomes" id="UP000007801"/>
    </source>
</evidence>
<feature type="region of interest" description="Disordered" evidence="1">
    <location>
        <begin position="96"/>
        <end position="116"/>
    </location>
</feature>
<sequence>MKASLIASFILVVIFVVAVSSQNSHENDEGSQSCRRKVQRSCTSSSKSCGRLGKANICTSFENDCQRQLSNCDSAIPTKFYRKVNSNLCRGLPKNTPKPCGSGSKSNNSYTPIIKA</sequence>
<proteinExistence type="predicted"/>
<feature type="compositionally biased region" description="Polar residues" evidence="1">
    <location>
        <begin position="103"/>
        <end position="116"/>
    </location>
</feature>
<evidence type="ECO:0000313" key="3">
    <source>
        <dbReference type="EMBL" id="KPU76066.1"/>
    </source>
</evidence>
<dbReference type="InParanoid" id="A0A0P9BX25"/>
<dbReference type="EMBL" id="CH902619">
    <property type="protein sequence ID" value="KPU76066.1"/>
    <property type="molecule type" value="Genomic_DNA"/>
</dbReference>
<dbReference type="GeneID" id="26513737"/>
<feature type="signal peptide" evidence="2">
    <location>
        <begin position="1"/>
        <end position="21"/>
    </location>
</feature>
<evidence type="ECO:0008006" key="5">
    <source>
        <dbReference type="Google" id="ProtNLM"/>
    </source>
</evidence>
<dbReference type="OrthoDB" id="7865187at2759"/>
<protein>
    <recommendedName>
        <fullName evidence="5">Kazal-like domain-containing protein</fullName>
    </recommendedName>
</protein>
<organism evidence="3 4">
    <name type="scientific">Drosophila ananassae</name>
    <name type="common">Fruit fly</name>
    <dbReference type="NCBI Taxonomy" id="7217"/>
    <lineage>
        <taxon>Eukaryota</taxon>
        <taxon>Metazoa</taxon>
        <taxon>Ecdysozoa</taxon>
        <taxon>Arthropoda</taxon>
        <taxon>Hexapoda</taxon>
        <taxon>Insecta</taxon>
        <taxon>Pterygota</taxon>
        <taxon>Neoptera</taxon>
        <taxon>Endopterygota</taxon>
        <taxon>Diptera</taxon>
        <taxon>Brachycera</taxon>
        <taxon>Muscomorpha</taxon>
        <taxon>Ephydroidea</taxon>
        <taxon>Drosophilidae</taxon>
        <taxon>Drosophila</taxon>
        <taxon>Sophophora</taxon>
    </lineage>
</organism>
<accession>A0A0P9BX25</accession>
<evidence type="ECO:0000256" key="2">
    <source>
        <dbReference type="SAM" id="SignalP"/>
    </source>
</evidence>
<name>A0A0P9BX25_DROAN</name>
<feature type="chain" id="PRO_5006155659" description="Kazal-like domain-containing protein" evidence="2">
    <location>
        <begin position="22"/>
        <end position="116"/>
    </location>
</feature>
<dbReference type="KEGG" id="dan:26513737"/>
<gene>
    <name evidence="3" type="primary">Dana\GF26328</name>
    <name evidence="3" type="ORF">GF26328</name>
</gene>
<keyword evidence="4" id="KW-1185">Reference proteome</keyword>
<reference evidence="3 4" key="1">
    <citation type="journal article" date="2007" name="Nature">
        <title>Evolution of genes and genomes on the Drosophila phylogeny.</title>
        <authorList>
            <consortium name="Drosophila 12 Genomes Consortium"/>
            <person name="Clark A.G."/>
            <person name="Eisen M.B."/>
            <person name="Smith D.R."/>
            <person name="Bergman C.M."/>
            <person name="Oliver B."/>
            <person name="Markow T.A."/>
            <person name="Kaufman T.C."/>
            <person name="Kellis M."/>
            <person name="Gelbart W."/>
            <person name="Iyer V.N."/>
            <person name="Pollard D.A."/>
            <person name="Sackton T.B."/>
            <person name="Larracuente A.M."/>
            <person name="Singh N.D."/>
            <person name="Abad J.P."/>
            <person name="Abt D.N."/>
            <person name="Adryan B."/>
            <person name="Aguade M."/>
            <person name="Akashi H."/>
            <person name="Anderson W.W."/>
            <person name="Aquadro C.F."/>
            <person name="Ardell D.H."/>
            <person name="Arguello R."/>
            <person name="Artieri C.G."/>
            <person name="Barbash D.A."/>
            <person name="Barker D."/>
            <person name="Barsanti P."/>
            <person name="Batterham P."/>
            <person name="Batzoglou S."/>
            <person name="Begun D."/>
            <person name="Bhutkar A."/>
            <person name="Blanco E."/>
            <person name="Bosak S.A."/>
            <person name="Bradley R.K."/>
            <person name="Brand A.D."/>
            <person name="Brent M.R."/>
            <person name="Brooks A.N."/>
            <person name="Brown R.H."/>
            <person name="Butlin R.K."/>
            <person name="Caggese C."/>
            <person name="Calvi B.R."/>
            <person name="Bernardo de Carvalho A."/>
            <person name="Caspi A."/>
            <person name="Castrezana S."/>
            <person name="Celniker S.E."/>
            <person name="Chang J.L."/>
            <person name="Chapple C."/>
            <person name="Chatterji S."/>
            <person name="Chinwalla A."/>
            <person name="Civetta A."/>
            <person name="Clifton S.W."/>
            <person name="Comeron J.M."/>
            <person name="Costello J.C."/>
            <person name="Coyne J.A."/>
            <person name="Daub J."/>
            <person name="David R.G."/>
            <person name="Delcher A.L."/>
            <person name="Delehaunty K."/>
            <person name="Do C.B."/>
            <person name="Ebling H."/>
            <person name="Edwards K."/>
            <person name="Eickbush T."/>
            <person name="Evans J.D."/>
            <person name="Filipski A."/>
            <person name="Findeiss S."/>
            <person name="Freyhult E."/>
            <person name="Fulton L."/>
            <person name="Fulton R."/>
            <person name="Garcia A.C."/>
            <person name="Gardiner A."/>
            <person name="Garfield D.A."/>
            <person name="Garvin B.E."/>
            <person name="Gibson G."/>
            <person name="Gilbert D."/>
            <person name="Gnerre S."/>
            <person name="Godfrey J."/>
            <person name="Good R."/>
            <person name="Gotea V."/>
            <person name="Gravely B."/>
            <person name="Greenberg A.J."/>
            <person name="Griffiths-Jones S."/>
            <person name="Gross S."/>
            <person name="Guigo R."/>
            <person name="Gustafson E.A."/>
            <person name="Haerty W."/>
            <person name="Hahn M.W."/>
            <person name="Halligan D.L."/>
            <person name="Halpern A.L."/>
            <person name="Halter G.M."/>
            <person name="Han M.V."/>
            <person name="Heger A."/>
            <person name="Hillier L."/>
            <person name="Hinrichs A.S."/>
            <person name="Holmes I."/>
            <person name="Hoskins R.A."/>
            <person name="Hubisz M.J."/>
            <person name="Hultmark D."/>
            <person name="Huntley M.A."/>
            <person name="Jaffe D.B."/>
            <person name="Jagadeeshan S."/>
            <person name="Jeck W.R."/>
            <person name="Johnson J."/>
            <person name="Jones C.D."/>
            <person name="Jordan W.C."/>
            <person name="Karpen G.H."/>
            <person name="Kataoka E."/>
            <person name="Keightley P.D."/>
            <person name="Kheradpour P."/>
            <person name="Kirkness E.F."/>
            <person name="Koerich L.B."/>
            <person name="Kristiansen K."/>
            <person name="Kudrna D."/>
            <person name="Kulathinal R.J."/>
            <person name="Kumar S."/>
            <person name="Kwok R."/>
            <person name="Lander E."/>
            <person name="Langley C.H."/>
            <person name="Lapoint R."/>
            <person name="Lazzaro B.P."/>
            <person name="Lee S.J."/>
            <person name="Levesque L."/>
            <person name="Li R."/>
            <person name="Lin C.F."/>
            <person name="Lin M.F."/>
            <person name="Lindblad-Toh K."/>
            <person name="Llopart A."/>
            <person name="Long M."/>
            <person name="Low L."/>
            <person name="Lozovsky E."/>
            <person name="Lu J."/>
            <person name="Luo M."/>
            <person name="Machado C.A."/>
            <person name="Makalowski W."/>
            <person name="Marzo M."/>
            <person name="Matsuda M."/>
            <person name="Matzkin L."/>
            <person name="McAllister B."/>
            <person name="McBride C.S."/>
            <person name="McKernan B."/>
            <person name="McKernan K."/>
            <person name="Mendez-Lago M."/>
            <person name="Minx P."/>
            <person name="Mollenhauer M.U."/>
            <person name="Montooth K."/>
            <person name="Mount S.M."/>
            <person name="Mu X."/>
            <person name="Myers E."/>
            <person name="Negre B."/>
            <person name="Newfeld S."/>
            <person name="Nielsen R."/>
            <person name="Noor M.A."/>
            <person name="O'Grady P."/>
            <person name="Pachter L."/>
            <person name="Papaceit M."/>
            <person name="Parisi M.J."/>
            <person name="Parisi M."/>
            <person name="Parts L."/>
            <person name="Pedersen J.S."/>
            <person name="Pesole G."/>
            <person name="Phillippy A.M."/>
            <person name="Ponting C.P."/>
            <person name="Pop M."/>
            <person name="Porcelli D."/>
            <person name="Powell J.R."/>
            <person name="Prohaska S."/>
            <person name="Pruitt K."/>
            <person name="Puig M."/>
            <person name="Quesneville H."/>
            <person name="Ram K.R."/>
            <person name="Rand D."/>
            <person name="Rasmussen M.D."/>
            <person name="Reed L.K."/>
            <person name="Reenan R."/>
            <person name="Reily A."/>
            <person name="Remington K.A."/>
            <person name="Rieger T.T."/>
            <person name="Ritchie M.G."/>
            <person name="Robin C."/>
            <person name="Rogers Y.H."/>
            <person name="Rohde C."/>
            <person name="Rozas J."/>
            <person name="Rubenfield M.J."/>
            <person name="Ruiz A."/>
            <person name="Russo S."/>
            <person name="Salzberg S.L."/>
            <person name="Sanchez-Gracia A."/>
            <person name="Saranga D.J."/>
            <person name="Sato H."/>
            <person name="Schaeffer S.W."/>
            <person name="Schatz M.C."/>
            <person name="Schlenke T."/>
            <person name="Schwartz R."/>
            <person name="Segarra C."/>
            <person name="Singh R.S."/>
            <person name="Sirot L."/>
            <person name="Sirota M."/>
            <person name="Sisneros N.B."/>
            <person name="Smith C.D."/>
            <person name="Smith T.F."/>
            <person name="Spieth J."/>
            <person name="Stage D.E."/>
            <person name="Stark A."/>
            <person name="Stephan W."/>
            <person name="Strausberg R.L."/>
            <person name="Strempel S."/>
            <person name="Sturgill D."/>
            <person name="Sutton G."/>
            <person name="Sutton G.G."/>
            <person name="Tao W."/>
            <person name="Teichmann S."/>
            <person name="Tobari Y.N."/>
            <person name="Tomimura Y."/>
            <person name="Tsolas J.M."/>
            <person name="Valente V.L."/>
            <person name="Venter E."/>
            <person name="Venter J.C."/>
            <person name="Vicario S."/>
            <person name="Vieira F.G."/>
            <person name="Vilella A.J."/>
            <person name="Villasante A."/>
            <person name="Walenz B."/>
            <person name="Wang J."/>
            <person name="Wasserman M."/>
            <person name="Watts T."/>
            <person name="Wilson D."/>
            <person name="Wilson R.K."/>
            <person name="Wing R.A."/>
            <person name="Wolfner M.F."/>
            <person name="Wong A."/>
            <person name="Wong G.K."/>
            <person name="Wu C.I."/>
            <person name="Wu G."/>
            <person name="Yamamoto D."/>
            <person name="Yang H.P."/>
            <person name="Yang S.P."/>
            <person name="Yorke J.A."/>
            <person name="Yoshida K."/>
            <person name="Zdobnov E."/>
            <person name="Zhang P."/>
            <person name="Zhang Y."/>
            <person name="Zimin A.V."/>
            <person name="Baldwin J."/>
            <person name="Abdouelleil A."/>
            <person name="Abdulkadir J."/>
            <person name="Abebe A."/>
            <person name="Abera B."/>
            <person name="Abreu J."/>
            <person name="Acer S.C."/>
            <person name="Aftuck L."/>
            <person name="Alexander A."/>
            <person name="An P."/>
            <person name="Anderson E."/>
            <person name="Anderson S."/>
            <person name="Arachi H."/>
            <person name="Azer M."/>
            <person name="Bachantsang P."/>
            <person name="Barry A."/>
            <person name="Bayul T."/>
            <person name="Berlin A."/>
            <person name="Bessette D."/>
            <person name="Bloom T."/>
            <person name="Blye J."/>
            <person name="Boguslavskiy L."/>
            <person name="Bonnet C."/>
            <person name="Boukhgalter B."/>
            <person name="Bourzgui I."/>
            <person name="Brown A."/>
            <person name="Cahill P."/>
            <person name="Channer S."/>
            <person name="Cheshatsang Y."/>
            <person name="Chuda L."/>
            <person name="Citroen M."/>
            <person name="Collymore A."/>
            <person name="Cooke P."/>
            <person name="Costello M."/>
            <person name="D'Aco K."/>
            <person name="Daza R."/>
            <person name="De Haan G."/>
            <person name="DeGray S."/>
            <person name="DeMaso C."/>
            <person name="Dhargay N."/>
            <person name="Dooley K."/>
            <person name="Dooley E."/>
            <person name="Doricent M."/>
            <person name="Dorje P."/>
            <person name="Dorjee K."/>
            <person name="Dupes A."/>
            <person name="Elong R."/>
            <person name="Falk J."/>
            <person name="Farina A."/>
            <person name="Faro S."/>
            <person name="Ferguson D."/>
            <person name="Fisher S."/>
            <person name="Foley C.D."/>
            <person name="Franke A."/>
            <person name="Friedrich D."/>
            <person name="Gadbois L."/>
            <person name="Gearin G."/>
            <person name="Gearin C.R."/>
            <person name="Giannoukos G."/>
            <person name="Goode T."/>
            <person name="Graham J."/>
            <person name="Grandbois E."/>
            <person name="Grewal S."/>
            <person name="Gyaltsen K."/>
            <person name="Hafez N."/>
            <person name="Hagos B."/>
            <person name="Hall J."/>
            <person name="Henson C."/>
            <person name="Hollinger A."/>
            <person name="Honan T."/>
            <person name="Huard M.D."/>
            <person name="Hughes L."/>
            <person name="Hurhula B."/>
            <person name="Husby M.E."/>
            <person name="Kamat A."/>
            <person name="Kanga B."/>
            <person name="Kashin S."/>
            <person name="Khazanovich D."/>
            <person name="Kisner P."/>
            <person name="Lance K."/>
            <person name="Lara M."/>
            <person name="Lee W."/>
            <person name="Lennon N."/>
            <person name="Letendre F."/>
            <person name="LeVine R."/>
            <person name="Lipovsky A."/>
            <person name="Liu X."/>
            <person name="Liu J."/>
            <person name="Liu S."/>
            <person name="Lokyitsang T."/>
            <person name="Lokyitsang Y."/>
            <person name="Lubonja R."/>
            <person name="Lui A."/>
            <person name="MacDonald P."/>
            <person name="Magnisalis V."/>
            <person name="Maru K."/>
            <person name="Matthews C."/>
            <person name="McCusker W."/>
            <person name="McDonough S."/>
            <person name="Mehta T."/>
            <person name="Meldrim J."/>
            <person name="Meneus L."/>
            <person name="Mihai O."/>
            <person name="Mihalev A."/>
            <person name="Mihova T."/>
            <person name="Mittelman R."/>
            <person name="Mlenga V."/>
            <person name="Montmayeur A."/>
            <person name="Mulrain L."/>
            <person name="Navidi A."/>
            <person name="Naylor J."/>
            <person name="Negash T."/>
            <person name="Nguyen T."/>
            <person name="Nguyen N."/>
            <person name="Nicol R."/>
            <person name="Norbu C."/>
            <person name="Norbu N."/>
            <person name="Novod N."/>
            <person name="O'Neill B."/>
            <person name="Osman S."/>
            <person name="Markiewicz E."/>
            <person name="Oyono O.L."/>
            <person name="Patti C."/>
            <person name="Phunkhang P."/>
            <person name="Pierre F."/>
            <person name="Priest M."/>
            <person name="Raghuraman S."/>
            <person name="Rege F."/>
            <person name="Reyes R."/>
            <person name="Rise C."/>
            <person name="Rogov P."/>
            <person name="Ross K."/>
            <person name="Ryan E."/>
            <person name="Settipalli S."/>
            <person name="Shea T."/>
            <person name="Sherpa N."/>
            <person name="Shi L."/>
            <person name="Shih D."/>
            <person name="Sparrow T."/>
            <person name="Spaulding J."/>
            <person name="Stalker J."/>
            <person name="Stange-Thomann N."/>
            <person name="Stavropoulos S."/>
            <person name="Stone C."/>
            <person name="Strader C."/>
            <person name="Tesfaye S."/>
            <person name="Thomson T."/>
            <person name="Thoulutsang Y."/>
            <person name="Thoulutsang D."/>
            <person name="Topham K."/>
            <person name="Topping I."/>
            <person name="Tsamla T."/>
            <person name="Vassiliev H."/>
            <person name="Vo A."/>
            <person name="Wangchuk T."/>
            <person name="Wangdi T."/>
            <person name="Weiand M."/>
            <person name="Wilkinson J."/>
            <person name="Wilson A."/>
            <person name="Yadav S."/>
            <person name="Young G."/>
            <person name="Yu Q."/>
            <person name="Zembek L."/>
            <person name="Zhong D."/>
            <person name="Zimmer A."/>
            <person name="Zwirko Z."/>
            <person name="Jaffe D.B."/>
            <person name="Alvarez P."/>
            <person name="Brockman W."/>
            <person name="Butler J."/>
            <person name="Chin C."/>
            <person name="Gnerre S."/>
            <person name="Grabherr M."/>
            <person name="Kleber M."/>
            <person name="Mauceli E."/>
            <person name="MacCallum I."/>
        </authorList>
    </citation>
    <scope>NUCLEOTIDE SEQUENCE [LARGE SCALE GENOMIC DNA]</scope>
    <source>
        <strain evidence="4">Tucson 14024-0371.13</strain>
    </source>
</reference>
<evidence type="ECO:0000256" key="1">
    <source>
        <dbReference type="SAM" id="MobiDB-lite"/>
    </source>
</evidence>